<dbReference type="Gene3D" id="1.10.10.10">
    <property type="entry name" value="Winged helix-like DNA-binding domain superfamily/Winged helix DNA-binding domain"/>
    <property type="match status" value="1"/>
</dbReference>
<dbReference type="PANTHER" id="PTHR33164:SF89">
    <property type="entry name" value="MARR FAMILY REGULATORY PROTEIN"/>
    <property type="match status" value="1"/>
</dbReference>
<accession>A0A0M6Y4D7</accession>
<dbReference type="OrthoDB" id="5522755at2"/>
<dbReference type="Pfam" id="PF12802">
    <property type="entry name" value="MarR_2"/>
    <property type="match status" value="1"/>
</dbReference>
<dbReference type="SUPFAM" id="SSF46785">
    <property type="entry name" value="Winged helix' DNA-binding domain"/>
    <property type="match status" value="1"/>
</dbReference>
<gene>
    <name evidence="2" type="ORF">LAL4801_02110</name>
</gene>
<dbReference type="EMBL" id="CXST01000001">
    <property type="protein sequence ID" value="CTQ43670.1"/>
    <property type="molecule type" value="Genomic_DNA"/>
</dbReference>
<feature type="domain" description="HTH marR-type" evidence="1">
    <location>
        <begin position="23"/>
        <end position="128"/>
    </location>
</feature>
<reference evidence="3" key="1">
    <citation type="submission" date="2015-07" db="EMBL/GenBank/DDBJ databases">
        <authorList>
            <person name="Rodrigo-Torres Lidia"/>
            <person name="Arahal R.David."/>
        </authorList>
    </citation>
    <scope>NUCLEOTIDE SEQUENCE [LARGE SCALE GENOMIC DNA]</scope>
    <source>
        <strain evidence="3">CECT 4801</strain>
    </source>
</reference>
<sequence length="188" mass="20670">MFAPTDTQTIRDLIDRLTRLAAAEEWNGPLNPSQFAALNYLARANRFSRAPSHVADFLATTRGTASQTLKALSRKELIAETRSDEDKRSIRYDVTQAGRDLLQDPSSLENVIDALPPDVAASLASSLKALVLTMLHQRGGRSFGLCRTCRHHEARETGGYCKLLNVPLSPVDAAQLCHEHTPAESHQP</sequence>
<dbReference type="GO" id="GO:0006950">
    <property type="term" value="P:response to stress"/>
    <property type="evidence" value="ECO:0007669"/>
    <property type="project" value="TreeGrafter"/>
</dbReference>
<dbReference type="InterPro" id="IPR036390">
    <property type="entry name" value="WH_DNA-bd_sf"/>
</dbReference>
<protein>
    <submittedName>
        <fullName evidence="2">MarR family protein</fullName>
    </submittedName>
</protein>
<dbReference type="STRING" id="187304.B0E33_19420"/>
<dbReference type="InterPro" id="IPR036388">
    <property type="entry name" value="WH-like_DNA-bd_sf"/>
</dbReference>
<evidence type="ECO:0000313" key="2">
    <source>
        <dbReference type="EMBL" id="CTQ43670.1"/>
    </source>
</evidence>
<proteinExistence type="predicted"/>
<dbReference type="Proteomes" id="UP000048926">
    <property type="component" value="Unassembled WGS sequence"/>
</dbReference>
<dbReference type="AlphaFoldDB" id="A0A0M6Y4D7"/>
<dbReference type="RefSeq" id="WP_055655892.1">
    <property type="nucleotide sequence ID" value="NZ_CXST01000001.1"/>
</dbReference>
<dbReference type="GO" id="GO:0003700">
    <property type="term" value="F:DNA-binding transcription factor activity"/>
    <property type="evidence" value="ECO:0007669"/>
    <property type="project" value="InterPro"/>
</dbReference>
<name>A0A0M6Y4D7_9HYPH</name>
<dbReference type="SMART" id="SM00347">
    <property type="entry name" value="HTH_MARR"/>
    <property type="match status" value="1"/>
</dbReference>
<evidence type="ECO:0000313" key="3">
    <source>
        <dbReference type="Proteomes" id="UP000048926"/>
    </source>
</evidence>
<dbReference type="PANTHER" id="PTHR33164">
    <property type="entry name" value="TRANSCRIPTIONAL REGULATOR, MARR FAMILY"/>
    <property type="match status" value="1"/>
</dbReference>
<dbReference type="InterPro" id="IPR039422">
    <property type="entry name" value="MarR/SlyA-like"/>
</dbReference>
<keyword evidence="3" id="KW-1185">Reference proteome</keyword>
<evidence type="ECO:0000259" key="1">
    <source>
        <dbReference type="SMART" id="SM00347"/>
    </source>
</evidence>
<dbReference type="InterPro" id="IPR000835">
    <property type="entry name" value="HTH_MarR-typ"/>
</dbReference>
<organism evidence="2 3">
    <name type="scientific">Roseibium aggregatum</name>
    <dbReference type="NCBI Taxonomy" id="187304"/>
    <lineage>
        <taxon>Bacteria</taxon>
        <taxon>Pseudomonadati</taxon>
        <taxon>Pseudomonadota</taxon>
        <taxon>Alphaproteobacteria</taxon>
        <taxon>Hyphomicrobiales</taxon>
        <taxon>Stappiaceae</taxon>
        <taxon>Roseibium</taxon>
    </lineage>
</organism>